<evidence type="ECO:0000256" key="5">
    <source>
        <dbReference type="ARBA" id="ARBA00022597"/>
    </source>
</evidence>
<feature type="domain" description="ABC transporter" evidence="12">
    <location>
        <begin position="385"/>
        <end position="619"/>
    </location>
</feature>
<dbReference type="InterPro" id="IPR039421">
    <property type="entry name" value="Type_1_exporter"/>
</dbReference>
<dbReference type="EMBL" id="PUIV01000001">
    <property type="protein sequence ID" value="PWB95902.1"/>
    <property type="molecule type" value="Genomic_DNA"/>
</dbReference>
<evidence type="ECO:0000256" key="1">
    <source>
        <dbReference type="ARBA" id="ARBA00004651"/>
    </source>
</evidence>
<dbReference type="PROSITE" id="PS50929">
    <property type="entry name" value="ABC_TM1F"/>
    <property type="match status" value="1"/>
</dbReference>
<evidence type="ECO:0000256" key="9">
    <source>
        <dbReference type="ARBA" id="ARBA00022989"/>
    </source>
</evidence>
<keyword evidence="9 11" id="KW-1133">Transmembrane helix</keyword>
<dbReference type="Pfam" id="PF00664">
    <property type="entry name" value="ABC_membrane"/>
    <property type="match status" value="1"/>
</dbReference>
<dbReference type="GO" id="GO:0005886">
    <property type="term" value="C:plasma membrane"/>
    <property type="evidence" value="ECO:0007669"/>
    <property type="project" value="UniProtKB-SubCell"/>
</dbReference>
<dbReference type="SUPFAM" id="SSF90123">
    <property type="entry name" value="ABC transporter transmembrane region"/>
    <property type="match status" value="1"/>
</dbReference>
<dbReference type="SMART" id="SM00382">
    <property type="entry name" value="AAA"/>
    <property type="match status" value="1"/>
</dbReference>
<feature type="transmembrane region" description="Helical" evidence="11">
    <location>
        <begin position="293"/>
        <end position="311"/>
    </location>
</feature>
<dbReference type="PANTHER" id="PTHR24221:SF654">
    <property type="entry name" value="ATP-BINDING CASSETTE SUB-FAMILY B MEMBER 6"/>
    <property type="match status" value="1"/>
</dbReference>
<dbReference type="GO" id="GO:0140359">
    <property type="term" value="F:ABC-type transporter activity"/>
    <property type="evidence" value="ECO:0007669"/>
    <property type="project" value="InterPro"/>
</dbReference>
<evidence type="ECO:0000256" key="2">
    <source>
        <dbReference type="ARBA" id="ARBA00005417"/>
    </source>
</evidence>
<comment type="caution">
    <text evidence="14">The sequence shown here is derived from an EMBL/GenBank/DDBJ whole genome shotgun (WGS) entry which is preliminary data.</text>
</comment>
<evidence type="ECO:0000256" key="3">
    <source>
        <dbReference type="ARBA" id="ARBA00022448"/>
    </source>
</evidence>
<dbReference type="Gene3D" id="1.20.1560.10">
    <property type="entry name" value="ABC transporter type 1, transmembrane domain"/>
    <property type="match status" value="1"/>
</dbReference>
<dbReference type="InterPro" id="IPR017871">
    <property type="entry name" value="ABC_transporter-like_CS"/>
</dbReference>
<dbReference type="InterPro" id="IPR003439">
    <property type="entry name" value="ABC_transporter-like_ATP-bd"/>
</dbReference>
<dbReference type="SUPFAM" id="SSF52540">
    <property type="entry name" value="P-loop containing nucleoside triphosphate hydrolases"/>
    <property type="match status" value="1"/>
</dbReference>
<evidence type="ECO:0000259" key="13">
    <source>
        <dbReference type="PROSITE" id="PS50929"/>
    </source>
</evidence>
<keyword evidence="10 11" id="KW-0472">Membrane</keyword>
<evidence type="ECO:0000256" key="4">
    <source>
        <dbReference type="ARBA" id="ARBA00022475"/>
    </source>
</evidence>
<feature type="transmembrane region" description="Helical" evidence="11">
    <location>
        <begin position="205"/>
        <end position="224"/>
    </location>
</feature>
<dbReference type="InterPro" id="IPR036640">
    <property type="entry name" value="ABC1_TM_sf"/>
</dbReference>
<dbReference type="PROSITE" id="PS50893">
    <property type="entry name" value="ABC_TRANSPORTER_2"/>
    <property type="match status" value="1"/>
</dbReference>
<keyword evidence="4" id="KW-1003">Cell membrane</keyword>
<dbReference type="Gene3D" id="3.40.50.300">
    <property type="entry name" value="P-loop containing nucleotide triphosphate hydrolases"/>
    <property type="match status" value="1"/>
</dbReference>
<feature type="transmembrane region" description="Helical" evidence="11">
    <location>
        <begin position="178"/>
        <end position="199"/>
    </location>
</feature>
<comment type="subcellular location">
    <subcellularLocation>
        <location evidence="1">Cell membrane</location>
        <topology evidence="1">Multi-pass membrane protein</topology>
    </subcellularLocation>
</comment>
<keyword evidence="5" id="KW-0762">Sugar transport</keyword>
<evidence type="ECO:0000256" key="8">
    <source>
        <dbReference type="ARBA" id="ARBA00022840"/>
    </source>
</evidence>
<dbReference type="Proteomes" id="UP000245137">
    <property type="component" value="Unassembled WGS sequence"/>
</dbReference>
<dbReference type="FunFam" id="3.40.50.300:FF:000221">
    <property type="entry name" value="Multidrug ABC transporter ATP-binding protein"/>
    <property type="match status" value="1"/>
</dbReference>
<keyword evidence="8" id="KW-0067">ATP-binding</keyword>
<keyword evidence="7" id="KW-0547">Nucleotide-binding</keyword>
<dbReference type="InterPro" id="IPR011527">
    <property type="entry name" value="ABC1_TM_dom"/>
</dbReference>
<gene>
    <name evidence="14" type="ORF">C5689_02085</name>
</gene>
<reference evidence="14 15" key="1">
    <citation type="journal article" date="2018" name="Appl. Microbiol. Biotechnol.">
        <title>Co-cultivation of the strictly anaerobic methanogen Methanosarcina barkeri with aerobic methanotrophs in an oxygen-limited membrane bioreactor.</title>
        <authorList>
            <person name="In 't Zandt M.H."/>
            <person name="van den Bosch T.J.M."/>
            <person name="Rijkers R."/>
            <person name="van Kessel M.A.H.J."/>
            <person name="Jetten M.S.M."/>
            <person name="Welte C.U."/>
        </authorList>
    </citation>
    <scope>NUCLEOTIDE SEQUENCE [LARGE SCALE GENOMIC DNA]</scope>
    <source>
        <strain evidence="14 15">DSM 17706</strain>
    </source>
</reference>
<dbReference type="Pfam" id="PF00005">
    <property type="entry name" value="ABC_tran"/>
    <property type="match status" value="1"/>
</dbReference>
<evidence type="ECO:0000313" key="15">
    <source>
        <dbReference type="Proteomes" id="UP000245137"/>
    </source>
</evidence>
<evidence type="ECO:0000256" key="7">
    <source>
        <dbReference type="ARBA" id="ARBA00022741"/>
    </source>
</evidence>
<evidence type="ECO:0000256" key="6">
    <source>
        <dbReference type="ARBA" id="ARBA00022692"/>
    </source>
</evidence>
<dbReference type="AlphaFoldDB" id="A0A2U1SWC9"/>
<sequence>MKNSNVVRATGLRGSGFSITGCGPFDSIESGWFFYFLRGAEAAKGSQMMKSVPKFILEAVGPRLLGLTVATTALTALGALFQAVAPLALGRAVDLFSHADAAGSTLAVCLYVGLLGAARLAPTIATPFTMSVERRLVHAISSKVYAHALDLPYAYHLTRKTGELGRTISEGVNACRHLLSMVSGLLPMAIEIVAAAGVLSHLFDASMLAAYTAFVALYAATFAISAKGYRETALLALEQDGKASNLFIESLLNFETVKAFVAERAVMARLRDLFDQAEGGWLRHSAQGARNQIALTVVFTLSFGGIFALAVKRLETSGGPPSDLLLVALYLTQVVRPIEHFTLVWREVIRSGAQVERMLAILTEKTEAELSPGGEALPGEGPLSVGVEGLLYSHHPDHPTLREVSFVIPPGRTLAIVGPSGGGKSTLARLLFRFHEPQRGAIRFDGVPIEDLNLRVLRGALALVPQDCVLFNETLVDNIRFARPGATREEIEAAMSAAGLNDVVGRLPQGENTIVGERGLRLSGGEKQRVAIARALLKRPRLLVLDEATSALDTRTERLIQERIADVARGVTRFVVAHRLSTVVEADEIIVLEEGAIVERGSHDALLAADGCYAKMWAAQRREDAEAALEPA</sequence>
<accession>A0A2U1SWC9</accession>
<feature type="domain" description="ABC transmembrane type-1" evidence="13">
    <location>
        <begin position="69"/>
        <end position="350"/>
    </location>
</feature>
<dbReference type="PROSITE" id="PS00211">
    <property type="entry name" value="ABC_TRANSPORTER_1"/>
    <property type="match status" value="1"/>
</dbReference>
<evidence type="ECO:0000259" key="12">
    <source>
        <dbReference type="PROSITE" id="PS50893"/>
    </source>
</evidence>
<dbReference type="PANTHER" id="PTHR24221">
    <property type="entry name" value="ATP-BINDING CASSETTE SUB-FAMILY B"/>
    <property type="match status" value="1"/>
</dbReference>
<dbReference type="GO" id="GO:0005524">
    <property type="term" value="F:ATP binding"/>
    <property type="evidence" value="ECO:0007669"/>
    <property type="project" value="UniProtKB-KW"/>
</dbReference>
<keyword evidence="15" id="KW-1185">Reference proteome</keyword>
<name>A0A2U1SWC9_METSR</name>
<keyword evidence="3" id="KW-0813">Transport</keyword>
<proteinExistence type="inferred from homology"/>
<keyword evidence="6 11" id="KW-0812">Transmembrane</keyword>
<evidence type="ECO:0000313" key="14">
    <source>
        <dbReference type="EMBL" id="PWB95902.1"/>
    </source>
</evidence>
<evidence type="ECO:0000256" key="11">
    <source>
        <dbReference type="SAM" id="Phobius"/>
    </source>
</evidence>
<dbReference type="InterPro" id="IPR027417">
    <property type="entry name" value="P-loop_NTPase"/>
</dbReference>
<comment type="similarity">
    <text evidence="2">Belongs to the ABC transporter superfamily.</text>
</comment>
<evidence type="ECO:0000256" key="10">
    <source>
        <dbReference type="ARBA" id="ARBA00023136"/>
    </source>
</evidence>
<dbReference type="GO" id="GO:0016887">
    <property type="term" value="F:ATP hydrolysis activity"/>
    <property type="evidence" value="ECO:0007669"/>
    <property type="project" value="InterPro"/>
</dbReference>
<organism evidence="14 15">
    <name type="scientific">Methylosinus sporium</name>
    <dbReference type="NCBI Taxonomy" id="428"/>
    <lineage>
        <taxon>Bacteria</taxon>
        <taxon>Pseudomonadati</taxon>
        <taxon>Pseudomonadota</taxon>
        <taxon>Alphaproteobacteria</taxon>
        <taxon>Hyphomicrobiales</taxon>
        <taxon>Methylocystaceae</taxon>
        <taxon>Methylosinus</taxon>
    </lineage>
</organism>
<feature type="transmembrane region" description="Helical" evidence="11">
    <location>
        <begin position="101"/>
        <end position="121"/>
    </location>
</feature>
<protein>
    <submittedName>
        <fullName evidence="14">Metal ABC transporter permease</fullName>
    </submittedName>
</protein>
<feature type="transmembrane region" description="Helical" evidence="11">
    <location>
        <begin position="64"/>
        <end position="89"/>
    </location>
</feature>
<dbReference type="InterPro" id="IPR003593">
    <property type="entry name" value="AAA+_ATPase"/>
</dbReference>